<keyword evidence="6" id="KW-0378">Hydrolase</keyword>
<dbReference type="GO" id="GO:0016020">
    <property type="term" value="C:membrane"/>
    <property type="evidence" value="ECO:0007669"/>
    <property type="project" value="InterPro"/>
</dbReference>
<dbReference type="InterPro" id="IPR001872">
    <property type="entry name" value="Peptidase_A8"/>
</dbReference>
<evidence type="ECO:0000256" key="7">
    <source>
        <dbReference type="ARBA" id="ARBA00022989"/>
    </source>
</evidence>
<gene>
    <name evidence="11" type="ORF">A8806_105185</name>
</gene>
<organism evidence="11 12">
    <name type="scientific">Faecalicatena orotica</name>
    <dbReference type="NCBI Taxonomy" id="1544"/>
    <lineage>
        <taxon>Bacteria</taxon>
        <taxon>Bacillati</taxon>
        <taxon>Bacillota</taxon>
        <taxon>Clostridia</taxon>
        <taxon>Lachnospirales</taxon>
        <taxon>Lachnospiraceae</taxon>
        <taxon>Faecalicatena</taxon>
    </lineage>
</organism>
<keyword evidence="2" id="KW-1003">Cell membrane</keyword>
<keyword evidence="7 10" id="KW-1133">Transmembrane helix</keyword>
<evidence type="ECO:0000256" key="8">
    <source>
        <dbReference type="ARBA" id="ARBA00023136"/>
    </source>
</evidence>
<dbReference type="PANTHER" id="PTHR33695:SF1">
    <property type="entry name" value="LIPOPROTEIN SIGNAL PEPTIDASE"/>
    <property type="match status" value="1"/>
</dbReference>
<evidence type="ECO:0000313" key="11">
    <source>
        <dbReference type="EMBL" id="PWJ29882.1"/>
    </source>
</evidence>
<evidence type="ECO:0000256" key="9">
    <source>
        <dbReference type="RuleBase" id="RU004181"/>
    </source>
</evidence>
<reference evidence="11 12" key="1">
    <citation type="submission" date="2018-05" db="EMBL/GenBank/DDBJ databases">
        <title>The Hungate 1000. A catalogue of reference genomes from the rumen microbiome.</title>
        <authorList>
            <person name="Kelly W."/>
        </authorList>
    </citation>
    <scope>NUCLEOTIDE SEQUENCE [LARGE SCALE GENOMIC DNA]</scope>
    <source>
        <strain evidence="11 12">NLAE-zl-C242</strain>
    </source>
</reference>
<proteinExistence type="inferred from homology"/>
<dbReference type="Pfam" id="PF01252">
    <property type="entry name" value="Peptidase_A8"/>
    <property type="match status" value="1"/>
</dbReference>
<comment type="similarity">
    <text evidence="1 9">Belongs to the peptidase A8 family.</text>
</comment>
<comment type="caution">
    <text evidence="11">The sequence shown here is derived from an EMBL/GenBank/DDBJ whole genome shotgun (WGS) entry which is preliminary data.</text>
</comment>
<sequence length="159" mass="18215">MAILVIMSLTLCLTLIDIAAKSYVEGYMKRGEERTFGGGKVILRKEYNKGMCLNLLENEPEFVKVSSTVVAMLLTIYQLITLMRKKHFLKKAGLSLMTAGAWSNIFDRWIRGYVIDYVGFRTKWKKITEITYNLGDFFILGGSILMVLSSLFHVKKRKN</sequence>
<dbReference type="GO" id="GO:0006508">
    <property type="term" value="P:proteolysis"/>
    <property type="evidence" value="ECO:0007669"/>
    <property type="project" value="UniProtKB-KW"/>
</dbReference>
<dbReference type="RefSeq" id="WP_109731012.1">
    <property type="nucleotide sequence ID" value="NZ_BAAACK010000018.1"/>
</dbReference>
<keyword evidence="5" id="KW-0064">Aspartyl protease</keyword>
<evidence type="ECO:0000256" key="3">
    <source>
        <dbReference type="ARBA" id="ARBA00022670"/>
    </source>
</evidence>
<dbReference type="AlphaFoldDB" id="A0A2Y9BDL7"/>
<keyword evidence="12" id="KW-1185">Reference proteome</keyword>
<feature type="transmembrane region" description="Helical" evidence="10">
    <location>
        <begin position="62"/>
        <end position="80"/>
    </location>
</feature>
<evidence type="ECO:0000256" key="5">
    <source>
        <dbReference type="ARBA" id="ARBA00022750"/>
    </source>
</evidence>
<dbReference type="PANTHER" id="PTHR33695">
    <property type="entry name" value="LIPOPROTEIN SIGNAL PEPTIDASE"/>
    <property type="match status" value="1"/>
</dbReference>
<evidence type="ECO:0000313" key="12">
    <source>
        <dbReference type="Proteomes" id="UP000245845"/>
    </source>
</evidence>
<protein>
    <submittedName>
        <fullName evidence="11">Signal peptidase II</fullName>
    </submittedName>
</protein>
<keyword evidence="8 10" id="KW-0472">Membrane</keyword>
<dbReference type="OrthoDB" id="1770665at2"/>
<accession>A0A2Y9BDL7</accession>
<feature type="transmembrane region" description="Helical" evidence="10">
    <location>
        <begin position="130"/>
        <end position="154"/>
    </location>
</feature>
<dbReference type="EMBL" id="QGDL01000005">
    <property type="protein sequence ID" value="PWJ29882.1"/>
    <property type="molecule type" value="Genomic_DNA"/>
</dbReference>
<evidence type="ECO:0000256" key="10">
    <source>
        <dbReference type="SAM" id="Phobius"/>
    </source>
</evidence>
<keyword evidence="3" id="KW-0645">Protease</keyword>
<evidence type="ECO:0000256" key="6">
    <source>
        <dbReference type="ARBA" id="ARBA00022801"/>
    </source>
</evidence>
<dbReference type="GO" id="GO:0004190">
    <property type="term" value="F:aspartic-type endopeptidase activity"/>
    <property type="evidence" value="ECO:0007669"/>
    <property type="project" value="UniProtKB-KW"/>
</dbReference>
<evidence type="ECO:0000256" key="1">
    <source>
        <dbReference type="ARBA" id="ARBA00006139"/>
    </source>
</evidence>
<name>A0A2Y9BDL7_9FIRM</name>
<evidence type="ECO:0000256" key="2">
    <source>
        <dbReference type="ARBA" id="ARBA00022475"/>
    </source>
</evidence>
<evidence type="ECO:0000256" key="4">
    <source>
        <dbReference type="ARBA" id="ARBA00022692"/>
    </source>
</evidence>
<dbReference type="Proteomes" id="UP000245845">
    <property type="component" value="Unassembled WGS sequence"/>
</dbReference>
<keyword evidence="4 10" id="KW-0812">Transmembrane</keyword>
<dbReference type="PRINTS" id="PR00781">
    <property type="entry name" value="LIPOSIGPTASE"/>
</dbReference>